<evidence type="ECO:0000313" key="3">
    <source>
        <dbReference type="Proteomes" id="UP000324222"/>
    </source>
</evidence>
<organism evidence="2 3">
    <name type="scientific">Portunus trituberculatus</name>
    <name type="common">Swimming crab</name>
    <name type="synonym">Neptunus trituberculatus</name>
    <dbReference type="NCBI Taxonomy" id="210409"/>
    <lineage>
        <taxon>Eukaryota</taxon>
        <taxon>Metazoa</taxon>
        <taxon>Ecdysozoa</taxon>
        <taxon>Arthropoda</taxon>
        <taxon>Crustacea</taxon>
        <taxon>Multicrustacea</taxon>
        <taxon>Malacostraca</taxon>
        <taxon>Eumalacostraca</taxon>
        <taxon>Eucarida</taxon>
        <taxon>Decapoda</taxon>
        <taxon>Pleocyemata</taxon>
        <taxon>Brachyura</taxon>
        <taxon>Eubrachyura</taxon>
        <taxon>Portunoidea</taxon>
        <taxon>Portunidae</taxon>
        <taxon>Portuninae</taxon>
        <taxon>Portunus</taxon>
    </lineage>
</organism>
<name>A0A5B7DYR5_PORTR</name>
<dbReference type="AlphaFoldDB" id="A0A5B7DYR5"/>
<dbReference type="EMBL" id="VSRR010001568">
    <property type="protein sequence ID" value="MPC26197.1"/>
    <property type="molecule type" value="Genomic_DNA"/>
</dbReference>
<gene>
    <name evidence="2" type="ORF">E2C01_019331</name>
</gene>
<comment type="caution">
    <text evidence="2">The sequence shown here is derived from an EMBL/GenBank/DDBJ whole genome shotgun (WGS) entry which is preliminary data.</text>
</comment>
<proteinExistence type="predicted"/>
<protein>
    <submittedName>
        <fullName evidence="2">Uncharacterized protein</fullName>
    </submittedName>
</protein>
<evidence type="ECO:0000256" key="1">
    <source>
        <dbReference type="SAM" id="MobiDB-lite"/>
    </source>
</evidence>
<dbReference type="Proteomes" id="UP000324222">
    <property type="component" value="Unassembled WGS sequence"/>
</dbReference>
<evidence type="ECO:0000313" key="2">
    <source>
        <dbReference type="EMBL" id="MPC26197.1"/>
    </source>
</evidence>
<accession>A0A5B7DYR5</accession>
<feature type="region of interest" description="Disordered" evidence="1">
    <location>
        <begin position="40"/>
        <end position="85"/>
    </location>
</feature>
<sequence>MGSGRPPRVGSNPTTYHFEAMSWAAVVQWDQTRFVGHRVLNHTGSNPGHGPRTVQRWTKTNQEGGEASPPLHKPAGHGVGQKTLNTTHRQLEVHFLITIKELWARKPV</sequence>
<reference evidence="2 3" key="1">
    <citation type="submission" date="2019-05" db="EMBL/GenBank/DDBJ databases">
        <title>Another draft genome of Portunus trituberculatus and its Hox gene families provides insights of decapod evolution.</title>
        <authorList>
            <person name="Jeong J.-H."/>
            <person name="Song I."/>
            <person name="Kim S."/>
            <person name="Choi T."/>
            <person name="Kim D."/>
            <person name="Ryu S."/>
            <person name="Kim W."/>
        </authorList>
    </citation>
    <scope>NUCLEOTIDE SEQUENCE [LARGE SCALE GENOMIC DNA]</scope>
    <source>
        <tissue evidence="2">Muscle</tissue>
    </source>
</reference>
<keyword evidence="3" id="KW-1185">Reference proteome</keyword>